<reference evidence="1 2" key="1">
    <citation type="submission" date="2024-02" db="EMBL/GenBank/DDBJ databases">
        <title>High-quality chromosome-scale genome assembly of Pensacola bahiagrass (Paspalum notatum Flugge var. saurae).</title>
        <authorList>
            <person name="Vega J.M."/>
            <person name="Podio M."/>
            <person name="Orjuela J."/>
            <person name="Siena L.A."/>
            <person name="Pessino S.C."/>
            <person name="Combes M.C."/>
            <person name="Mariac C."/>
            <person name="Albertini E."/>
            <person name="Pupilli F."/>
            <person name="Ortiz J.P.A."/>
            <person name="Leblanc O."/>
        </authorList>
    </citation>
    <scope>NUCLEOTIDE SEQUENCE [LARGE SCALE GENOMIC DNA]</scope>
    <source>
        <strain evidence="1">R1</strain>
        <tissue evidence="1">Leaf</tissue>
    </source>
</reference>
<accession>A0AAQ3UJA5</accession>
<organism evidence="1 2">
    <name type="scientific">Paspalum notatum var. saurae</name>
    <dbReference type="NCBI Taxonomy" id="547442"/>
    <lineage>
        <taxon>Eukaryota</taxon>
        <taxon>Viridiplantae</taxon>
        <taxon>Streptophyta</taxon>
        <taxon>Embryophyta</taxon>
        <taxon>Tracheophyta</taxon>
        <taxon>Spermatophyta</taxon>
        <taxon>Magnoliopsida</taxon>
        <taxon>Liliopsida</taxon>
        <taxon>Poales</taxon>
        <taxon>Poaceae</taxon>
        <taxon>PACMAD clade</taxon>
        <taxon>Panicoideae</taxon>
        <taxon>Andropogonodae</taxon>
        <taxon>Paspaleae</taxon>
        <taxon>Paspalinae</taxon>
        <taxon>Paspalum</taxon>
    </lineage>
</organism>
<evidence type="ECO:0000313" key="1">
    <source>
        <dbReference type="EMBL" id="WVZ93269.1"/>
    </source>
</evidence>
<dbReference type="EMBL" id="CP144753">
    <property type="protein sequence ID" value="WVZ93269.1"/>
    <property type="molecule type" value="Genomic_DNA"/>
</dbReference>
<protein>
    <submittedName>
        <fullName evidence="1">Uncharacterized protein</fullName>
    </submittedName>
</protein>
<sequence length="62" mass="6565">MGFLHREKAGNPVGFWAAKPALKVSGDVMGNGLGSLAQAHATARRYSTLAGVLRDKNRDNQG</sequence>
<proteinExistence type="predicted"/>
<name>A0AAQ3UJA5_PASNO</name>
<dbReference type="AlphaFoldDB" id="A0AAQ3UJA5"/>
<keyword evidence="2" id="KW-1185">Reference proteome</keyword>
<gene>
    <name evidence="1" type="ORF">U9M48_039264</name>
</gene>
<evidence type="ECO:0000313" key="2">
    <source>
        <dbReference type="Proteomes" id="UP001341281"/>
    </source>
</evidence>
<dbReference type="Proteomes" id="UP001341281">
    <property type="component" value="Chromosome 09"/>
</dbReference>